<evidence type="ECO:0000313" key="5">
    <source>
        <dbReference type="RefSeq" id="XP_022303942.1"/>
    </source>
</evidence>
<feature type="domain" description="Myb/SANT-like DNA-binding" evidence="3">
    <location>
        <begin position="7"/>
        <end position="82"/>
    </location>
</feature>
<evidence type="ECO:0000313" key="4">
    <source>
        <dbReference type="Proteomes" id="UP000694844"/>
    </source>
</evidence>
<dbReference type="KEGG" id="cvn:111111330"/>
<feature type="region of interest" description="Disordered" evidence="2">
    <location>
        <begin position="159"/>
        <end position="184"/>
    </location>
</feature>
<dbReference type="Pfam" id="PF13873">
    <property type="entry name" value="Myb_DNA-bind_5"/>
    <property type="match status" value="1"/>
</dbReference>
<proteinExistence type="predicted"/>
<dbReference type="GeneID" id="111111330"/>
<gene>
    <name evidence="5" type="primary">LOC111111330</name>
</gene>
<reference evidence="5" key="1">
    <citation type="submission" date="2025-08" db="UniProtKB">
        <authorList>
            <consortium name="RefSeq"/>
        </authorList>
    </citation>
    <scope>IDENTIFICATION</scope>
    <source>
        <tissue evidence="5">Whole sample</tissue>
    </source>
</reference>
<evidence type="ECO:0000256" key="1">
    <source>
        <dbReference type="SAM" id="Coils"/>
    </source>
</evidence>
<dbReference type="PANTHER" id="PTHR23098:SF16">
    <property type="entry name" value="REGULATORY PROTEIN ZESTE"/>
    <property type="match status" value="1"/>
</dbReference>
<dbReference type="Proteomes" id="UP000694844">
    <property type="component" value="Chromosome 9"/>
</dbReference>
<dbReference type="AlphaFoldDB" id="A0A8B8BKT1"/>
<feature type="coiled-coil region" evidence="1">
    <location>
        <begin position="223"/>
        <end position="264"/>
    </location>
</feature>
<feature type="region of interest" description="Disordered" evidence="2">
    <location>
        <begin position="78"/>
        <end position="102"/>
    </location>
</feature>
<name>A0A8B8BKT1_CRAVI</name>
<dbReference type="InterPro" id="IPR028002">
    <property type="entry name" value="Myb_DNA-bind_5"/>
</dbReference>
<organism evidence="4 5">
    <name type="scientific">Crassostrea virginica</name>
    <name type="common">Eastern oyster</name>
    <dbReference type="NCBI Taxonomy" id="6565"/>
    <lineage>
        <taxon>Eukaryota</taxon>
        <taxon>Metazoa</taxon>
        <taxon>Spiralia</taxon>
        <taxon>Lophotrochozoa</taxon>
        <taxon>Mollusca</taxon>
        <taxon>Bivalvia</taxon>
        <taxon>Autobranchia</taxon>
        <taxon>Pteriomorphia</taxon>
        <taxon>Ostreida</taxon>
        <taxon>Ostreoidea</taxon>
        <taxon>Ostreidae</taxon>
        <taxon>Crassostrea</taxon>
    </lineage>
</organism>
<dbReference type="GO" id="GO:0005634">
    <property type="term" value="C:nucleus"/>
    <property type="evidence" value="ECO:0007669"/>
    <property type="project" value="TreeGrafter"/>
</dbReference>
<dbReference type="OrthoDB" id="6152077at2759"/>
<keyword evidence="1" id="KW-0175">Coiled coil</keyword>
<sequence>MAAKRERSSNWSLAEISILTDFVEKNEETLKAKQSNLITNSKKNAKWAEVTELVNAVGVQRRSVEQVRFKLGNLQRGAKKSFTDARKQARQTGGGPPPKPPTAAELKIIDLMKDRPNFSGIVVEFETSMPFTSDEIPINSSLPLLESCPNVTVLSPNREQTEQESVEQVSPIDTQGSSCERDDVTGTGAEAYSQVMPMHKKARRKMSMEQLQKMQYEVLCCQKKNLELQNKKLVRDMDRDDLEKENLRLKNAKLVLEIDCLKQTVSQNENAFLTLQAISDE</sequence>
<evidence type="ECO:0000256" key="2">
    <source>
        <dbReference type="SAM" id="MobiDB-lite"/>
    </source>
</evidence>
<accession>A0A8B8BKT1</accession>
<evidence type="ECO:0000259" key="3">
    <source>
        <dbReference type="Pfam" id="PF13873"/>
    </source>
</evidence>
<dbReference type="RefSeq" id="XP_022303942.1">
    <property type="nucleotide sequence ID" value="XM_022448234.1"/>
</dbReference>
<keyword evidence="4" id="KW-1185">Reference proteome</keyword>
<dbReference type="PANTHER" id="PTHR23098">
    <property type="entry name" value="AGAP001331-PA-RELATED"/>
    <property type="match status" value="1"/>
</dbReference>
<protein>
    <submittedName>
        <fullName evidence="5">Uncharacterized protein LOC111111330</fullName>
    </submittedName>
</protein>